<keyword evidence="2" id="KW-1185">Reference proteome</keyword>
<evidence type="ECO:0000313" key="1">
    <source>
        <dbReference type="EMBL" id="KAJ4953167.1"/>
    </source>
</evidence>
<name>A0A9Q0GS82_9MAGN</name>
<evidence type="ECO:0000313" key="2">
    <source>
        <dbReference type="Proteomes" id="UP001141806"/>
    </source>
</evidence>
<dbReference type="Proteomes" id="UP001141806">
    <property type="component" value="Unassembled WGS sequence"/>
</dbReference>
<comment type="caution">
    <text evidence="1">The sequence shown here is derived from an EMBL/GenBank/DDBJ whole genome shotgun (WGS) entry which is preliminary data.</text>
</comment>
<reference evidence="1" key="1">
    <citation type="journal article" date="2023" name="Plant J.">
        <title>The genome of the king protea, Protea cynaroides.</title>
        <authorList>
            <person name="Chang J."/>
            <person name="Duong T.A."/>
            <person name="Schoeman C."/>
            <person name="Ma X."/>
            <person name="Roodt D."/>
            <person name="Barker N."/>
            <person name="Li Z."/>
            <person name="Van de Peer Y."/>
            <person name="Mizrachi E."/>
        </authorList>
    </citation>
    <scope>NUCLEOTIDE SEQUENCE</scope>
    <source>
        <tissue evidence="1">Young leaves</tissue>
    </source>
</reference>
<gene>
    <name evidence="1" type="ORF">NE237_029999</name>
</gene>
<dbReference type="EMBL" id="JAMYWD010000012">
    <property type="protein sequence ID" value="KAJ4953167.1"/>
    <property type="molecule type" value="Genomic_DNA"/>
</dbReference>
<proteinExistence type="predicted"/>
<sequence length="103" mass="11480">MFIPLSEVLVLGSCGSVQVQKPAFYLQHSNSYLPKRSNLLAECFGYKWIEAMEEAPLLSSKDAESDLSHIPLQLCHGVQAAVADDDVRKSHRFVDYEPSTTSH</sequence>
<protein>
    <submittedName>
        <fullName evidence="1">Uncharacterized protein</fullName>
    </submittedName>
</protein>
<organism evidence="1 2">
    <name type="scientific">Protea cynaroides</name>
    <dbReference type="NCBI Taxonomy" id="273540"/>
    <lineage>
        <taxon>Eukaryota</taxon>
        <taxon>Viridiplantae</taxon>
        <taxon>Streptophyta</taxon>
        <taxon>Embryophyta</taxon>
        <taxon>Tracheophyta</taxon>
        <taxon>Spermatophyta</taxon>
        <taxon>Magnoliopsida</taxon>
        <taxon>Proteales</taxon>
        <taxon>Proteaceae</taxon>
        <taxon>Protea</taxon>
    </lineage>
</organism>
<dbReference type="AlphaFoldDB" id="A0A9Q0GS82"/>
<accession>A0A9Q0GS82</accession>